<name>A0A6I6MW11_9ACTN</name>
<gene>
    <name evidence="1" type="ORF">GQF42_03435</name>
</gene>
<sequence length="67" mass="7113">MSPDTATLPQPSADLPIHYLKVTDVQTVRDIGTAWLGSRTLPPAPQRFLDHALSATAAMNEASAARA</sequence>
<reference evidence="1 2" key="1">
    <citation type="submission" date="2019-12" db="EMBL/GenBank/DDBJ databases">
        <title>Streptomyces sp. strain T44 isolated from rhizosphere soil of Broussonetia papyrifera.</title>
        <authorList>
            <person name="Mo P."/>
        </authorList>
    </citation>
    <scope>NUCLEOTIDE SEQUENCE [LARGE SCALE GENOMIC DNA]</scope>
    <source>
        <strain evidence="1 2">T44</strain>
    </source>
</reference>
<keyword evidence="2" id="KW-1185">Reference proteome</keyword>
<dbReference type="AlphaFoldDB" id="A0A6I6MW11"/>
<organism evidence="1 2">
    <name type="scientific">Streptomyces broussonetiae</name>
    <dbReference type="NCBI Taxonomy" id="2686304"/>
    <lineage>
        <taxon>Bacteria</taxon>
        <taxon>Bacillati</taxon>
        <taxon>Actinomycetota</taxon>
        <taxon>Actinomycetes</taxon>
        <taxon>Kitasatosporales</taxon>
        <taxon>Streptomycetaceae</taxon>
        <taxon>Streptomyces</taxon>
    </lineage>
</organism>
<evidence type="ECO:0000313" key="1">
    <source>
        <dbReference type="EMBL" id="QHA02469.1"/>
    </source>
</evidence>
<dbReference type="RefSeq" id="WP_158917491.1">
    <property type="nucleotide sequence ID" value="NZ_CP047020.1"/>
</dbReference>
<dbReference type="KEGG" id="sbro:GQF42_03435"/>
<protein>
    <submittedName>
        <fullName evidence="1">Uncharacterized protein</fullName>
    </submittedName>
</protein>
<proteinExistence type="predicted"/>
<evidence type="ECO:0000313" key="2">
    <source>
        <dbReference type="Proteomes" id="UP000436138"/>
    </source>
</evidence>
<dbReference type="Proteomes" id="UP000436138">
    <property type="component" value="Chromosome"/>
</dbReference>
<dbReference type="EMBL" id="CP047020">
    <property type="protein sequence ID" value="QHA02469.1"/>
    <property type="molecule type" value="Genomic_DNA"/>
</dbReference>
<accession>A0A6I6MW11</accession>